<evidence type="ECO:0000313" key="4">
    <source>
        <dbReference type="Proteomes" id="UP000199245"/>
    </source>
</evidence>
<proteinExistence type="predicted"/>
<accession>A0A1G7PND6</accession>
<evidence type="ECO:0000313" key="3">
    <source>
        <dbReference type="EMBL" id="SDF87942.1"/>
    </source>
</evidence>
<evidence type="ECO:0000256" key="1">
    <source>
        <dbReference type="SAM" id="MobiDB-lite"/>
    </source>
</evidence>
<feature type="region of interest" description="Disordered" evidence="1">
    <location>
        <begin position="57"/>
        <end position="79"/>
    </location>
</feature>
<feature type="compositionally biased region" description="Polar residues" evidence="1">
    <location>
        <begin position="57"/>
        <end position="68"/>
    </location>
</feature>
<reference evidence="3 4" key="1">
    <citation type="submission" date="2016-10" db="EMBL/GenBank/DDBJ databases">
        <authorList>
            <person name="de Groot N.N."/>
        </authorList>
    </citation>
    <scope>NUCLEOTIDE SEQUENCE [LARGE SCALE GENOMIC DNA]</scope>
    <source>
        <strain evidence="3 4">R5</strain>
    </source>
</reference>
<dbReference type="Proteomes" id="UP000199245">
    <property type="component" value="Unassembled WGS sequence"/>
</dbReference>
<feature type="chain" id="PRO_5011655081" description="Secreted protein" evidence="2">
    <location>
        <begin position="18"/>
        <end position="79"/>
    </location>
</feature>
<protein>
    <recommendedName>
        <fullName evidence="5">Secreted protein</fullName>
    </recommendedName>
</protein>
<dbReference type="EMBL" id="FMZW01000082">
    <property type="protein sequence ID" value="SDF87942.1"/>
    <property type="molecule type" value="Genomic_DNA"/>
</dbReference>
<dbReference type="AlphaFoldDB" id="A0A1G7PND6"/>
<organism evidence="3 4">
    <name type="scientific">Bradyrhizobium brasilense</name>
    <dbReference type="NCBI Taxonomy" id="1419277"/>
    <lineage>
        <taxon>Bacteria</taxon>
        <taxon>Pseudomonadati</taxon>
        <taxon>Pseudomonadota</taxon>
        <taxon>Alphaproteobacteria</taxon>
        <taxon>Hyphomicrobiales</taxon>
        <taxon>Nitrobacteraceae</taxon>
        <taxon>Bradyrhizobium</taxon>
    </lineage>
</organism>
<keyword evidence="2" id="KW-0732">Signal</keyword>
<sequence length="79" mass="8042">MTRLISAFLLVGSFAFASDVALAEGQKNGFQTNTISDTQGGSTNTCNGNPGCTTVTQDTNKAGNNPQPTVCDGPAGQCK</sequence>
<feature type="signal peptide" evidence="2">
    <location>
        <begin position="1"/>
        <end position="17"/>
    </location>
</feature>
<evidence type="ECO:0000256" key="2">
    <source>
        <dbReference type="SAM" id="SignalP"/>
    </source>
</evidence>
<evidence type="ECO:0008006" key="5">
    <source>
        <dbReference type="Google" id="ProtNLM"/>
    </source>
</evidence>
<gene>
    <name evidence="3" type="ORF">SAMN05216337_108215</name>
</gene>
<name>A0A1G7PND6_9BRAD</name>
<dbReference type="RefSeq" id="WP_092090403.1">
    <property type="nucleotide sequence ID" value="NZ_FMZW01000082.1"/>
</dbReference>